<dbReference type="EMBL" id="GL433845">
    <property type="protein sequence ID" value="EFN55191.1"/>
    <property type="molecule type" value="Genomic_DNA"/>
</dbReference>
<dbReference type="STRING" id="554065.E1ZFV5"/>
<dbReference type="SUPFAM" id="SSF52091">
    <property type="entry name" value="SpoIIaa-like"/>
    <property type="match status" value="1"/>
</dbReference>
<keyword evidence="3 6" id="KW-1133">Transmembrane helix</keyword>
<dbReference type="Gene3D" id="3.30.750.24">
    <property type="entry name" value="STAS domain"/>
    <property type="match status" value="1"/>
</dbReference>
<keyword evidence="9" id="KW-1185">Reference proteome</keyword>
<evidence type="ECO:0000256" key="2">
    <source>
        <dbReference type="ARBA" id="ARBA00022692"/>
    </source>
</evidence>
<evidence type="ECO:0000256" key="5">
    <source>
        <dbReference type="SAM" id="MobiDB-lite"/>
    </source>
</evidence>
<dbReference type="Proteomes" id="UP000008141">
    <property type="component" value="Unassembled WGS sequence"/>
</dbReference>
<dbReference type="CDD" id="cd07042">
    <property type="entry name" value="STAS_SulP_like_sulfate_transporter"/>
    <property type="match status" value="1"/>
</dbReference>
<dbReference type="Pfam" id="PF00916">
    <property type="entry name" value="Sulfate_transp"/>
    <property type="match status" value="2"/>
</dbReference>
<feature type="transmembrane region" description="Helical" evidence="6">
    <location>
        <begin position="84"/>
        <end position="102"/>
    </location>
</feature>
<dbReference type="PANTHER" id="PTHR11814">
    <property type="entry name" value="SULFATE TRANSPORTER"/>
    <property type="match status" value="1"/>
</dbReference>
<feature type="transmembrane region" description="Helical" evidence="6">
    <location>
        <begin position="274"/>
        <end position="294"/>
    </location>
</feature>
<dbReference type="GeneID" id="17354591"/>
<feature type="compositionally biased region" description="Basic and acidic residues" evidence="5">
    <location>
        <begin position="1"/>
        <end position="11"/>
    </location>
</feature>
<feature type="transmembrane region" description="Helical" evidence="6">
    <location>
        <begin position="199"/>
        <end position="221"/>
    </location>
</feature>
<feature type="transmembrane region" description="Helical" evidence="6">
    <location>
        <begin position="414"/>
        <end position="435"/>
    </location>
</feature>
<feature type="transmembrane region" description="Helical" evidence="6">
    <location>
        <begin position="165"/>
        <end position="187"/>
    </location>
</feature>
<proteinExistence type="predicted"/>
<feature type="transmembrane region" description="Helical" evidence="6">
    <location>
        <begin position="441"/>
        <end position="463"/>
    </location>
</feature>
<dbReference type="InterPro" id="IPR002645">
    <property type="entry name" value="STAS_dom"/>
</dbReference>
<name>E1ZFV5_CHLVA</name>
<dbReference type="GO" id="GO:0016020">
    <property type="term" value="C:membrane"/>
    <property type="evidence" value="ECO:0007669"/>
    <property type="project" value="UniProtKB-SubCell"/>
</dbReference>
<evidence type="ECO:0000256" key="6">
    <source>
        <dbReference type="SAM" id="Phobius"/>
    </source>
</evidence>
<feature type="transmembrane region" description="Helical" evidence="6">
    <location>
        <begin position="241"/>
        <end position="262"/>
    </location>
</feature>
<dbReference type="OMA" id="QLSWGCI"/>
<evidence type="ECO:0000313" key="8">
    <source>
        <dbReference type="EMBL" id="EFN55191.1"/>
    </source>
</evidence>
<feature type="transmembrane region" description="Helical" evidence="6">
    <location>
        <begin position="475"/>
        <end position="502"/>
    </location>
</feature>
<keyword evidence="4 6" id="KW-0472">Membrane</keyword>
<evidence type="ECO:0000256" key="4">
    <source>
        <dbReference type="ARBA" id="ARBA00023136"/>
    </source>
</evidence>
<comment type="subcellular location">
    <subcellularLocation>
        <location evidence="1">Membrane</location>
        <topology evidence="1">Multi-pass membrane protein</topology>
    </subcellularLocation>
</comment>
<dbReference type="InterPro" id="IPR001902">
    <property type="entry name" value="SLC26A/SulP_fam"/>
</dbReference>
<feature type="region of interest" description="Disordered" evidence="5">
    <location>
        <begin position="1"/>
        <end position="57"/>
    </location>
</feature>
<dbReference type="OrthoDB" id="540766at2759"/>
<organism evidence="9">
    <name type="scientific">Chlorella variabilis</name>
    <name type="common">Green alga</name>
    <dbReference type="NCBI Taxonomy" id="554065"/>
    <lineage>
        <taxon>Eukaryota</taxon>
        <taxon>Viridiplantae</taxon>
        <taxon>Chlorophyta</taxon>
        <taxon>core chlorophytes</taxon>
        <taxon>Trebouxiophyceae</taxon>
        <taxon>Chlorellales</taxon>
        <taxon>Chlorellaceae</taxon>
        <taxon>Chlorella clade</taxon>
        <taxon>Chlorella</taxon>
    </lineage>
</organism>
<feature type="transmembrane region" description="Helical" evidence="6">
    <location>
        <begin position="342"/>
        <end position="364"/>
    </location>
</feature>
<dbReference type="Pfam" id="PF01740">
    <property type="entry name" value="STAS"/>
    <property type="match status" value="1"/>
</dbReference>
<reference evidence="8 9" key="1">
    <citation type="journal article" date="2010" name="Plant Cell">
        <title>The Chlorella variabilis NC64A genome reveals adaptation to photosymbiosis, coevolution with viruses, and cryptic sex.</title>
        <authorList>
            <person name="Blanc G."/>
            <person name="Duncan G."/>
            <person name="Agarkova I."/>
            <person name="Borodovsky M."/>
            <person name="Gurnon J."/>
            <person name="Kuo A."/>
            <person name="Lindquist E."/>
            <person name="Lucas S."/>
            <person name="Pangilinan J."/>
            <person name="Polle J."/>
            <person name="Salamov A."/>
            <person name="Terry A."/>
            <person name="Yamada T."/>
            <person name="Dunigan D.D."/>
            <person name="Grigoriev I.V."/>
            <person name="Claverie J.M."/>
            <person name="Van Etten J.L."/>
        </authorList>
    </citation>
    <scope>NUCLEOTIDE SEQUENCE [LARGE SCALE GENOMIC DNA]</scope>
    <source>
        <strain evidence="8 9">NC64A</strain>
    </source>
</reference>
<dbReference type="GO" id="GO:0055085">
    <property type="term" value="P:transmembrane transport"/>
    <property type="evidence" value="ECO:0007669"/>
    <property type="project" value="InterPro"/>
</dbReference>
<dbReference type="AlphaFoldDB" id="E1ZFV5"/>
<gene>
    <name evidence="8" type="ORF">CHLNCDRAFT_134369</name>
</gene>
<dbReference type="InParanoid" id="E1ZFV5"/>
<accession>E1ZFV5</accession>
<evidence type="ECO:0000259" key="7">
    <source>
        <dbReference type="PROSITE" id="PS50801"/>
    </source>
</evidence>
<feature type="domain" description="STAS" evidence="7">
    <location>
        <begin position="526"/>
        <end position="659"/>
    </location>
</feature>
<dbReference type="InterPro" id="IPR011547">
    <property type="entry name" value="SLC26A/SulP_dom"/>
</dbReference>
<dbReference type="PROSITE" id="PS50801">
    <property type="entry name" value="STAS"/>
    <property type="match status" value="1"/>
</dbReference>
<dbReference type="FunCoup" id="E1ZFV5">
    <property type="interactions" value="692"/>
</dbReference>
<sequence length="674" mass="74873">MPADSDRDSISDKATGSSFDGVVNGNGVSDGDAVPRRSGTPTGSMKRVESRVPVNDLQDQPLLSQAKKMLEEQRSKYRENTRGFGWYDWLGYFLPCFVWLRTYEWRNWLLSDVAAGLSVGAMVIPQGMSYAKLAGLPQGLESIIGSNDDPNNPTDPELQERYNHAAIQVAFVVGCFYTGVGLLRMGWVTNFLSHAQVSGFMTGAAILIGLSQVKYILGLTIPRADRIQEYLQLIFDNLWQFNWREFLMGMSFIFLLLAFKFLSQKYRRLTFMKALGPMTVCIISIALMNIFHWYEDYTGVVVTSDGVEKKQKAIANIGKIPSGLPAFTVGWWAPLYDVGKQMVLAVLICFIDICESISIAKALAQRNKYTLNATQELRGLGIANLAGAAFNCYTTTGSFSRSAVNNAVGAKTPLANFITGLVVMMVLLVLTSIFTNMSQNVQGAIIIVGVLALVDYPEFIYLWRTNKFDLLVWNVAFLFTIFLGVEIGIIVSVCVSLLLVIYKNAFPRITTLGKLPGTEVYRSTKMYPNAELQSGMLMMRVDGEPGSRDVPCPSCTLMRSANSIKEFVRDKVIASRRRREEMGDHIRFVVIDMSPVTDIDSSAMHFLDDFIDELAQDGIELVLANPSQQALLQLKRSKLIHKIKEENVHVNMADAVAHAAAVVRQEQQPAVTVI</sequence>
<dbReference type="KEGG" id="cvr:CHLNCDRAFT_134369"/>
<dbReference type="InterPro" id="IPR036513">
    <property type="entry name" value="STAS_dom_sf"/>
</dbReference>
<dbReference type="RefSeq" id="XP_005847293.1">
    <property type="nucleotide sequence ID" value="XM_005847231.1"/>
</dbReference>
<dbReference type="eggNOG" id="KOG0236">
    <property type="taxonomic scope" value="Eukaryota"/>
</dbReference>
<evidence type="ECO:0000256" key="3">
    <source>
        <dbReference type="ARBA" id="ARBA00022989"/>
    </source>
</evidence>
<evidence type="ECO:0000313" key="9">
    <source>
        <dbReference type="Proteomes" id="UP000008141"/>
    </source>
</evidence>
<protein>
    <recommendedName>
        <fullName evidence="7">STAS domain-containing protein</fullName>
    </recommendedName>
</protein>
<feature type="compositionally biased region" description="Low complexity" evidence="5">
    <location>
        <begin position="16"/>
        <end position="32"/>
    </location>
</feature>
<keyword evidence="2 6" id="KW-0812">Transmembrane</keyword>
<evidence type="ECO:0000256" key="1">
    <source>
        <dbReference type="ARBA" id="ARBA00004141"/>
    </source>
</evidence>